<evidence type="ECO:0000313" key="1">
    <source>
        <dbReference type="EMBL" id="KAK1857848.1"/>
    </source>
</evidence>
<reference evidence="1" key="1">
    <citation type="submission" date="2019-11" db="EMBL/GenBank/DDBJ databases">
        <title>Nori genome reveals adaptations in red seaweeds to the harsh intertidal environment.</title>
        <authorList>
            <person name="Wang D."/>
            <person name="Mao Y."/>
        </authorList>
    </citation>
    <scope>NUCLEOTIDE SEQUENCE</scope>
    <source>
        <tissue evidence="1">Gametophyte</tissue>
    </source>
</reference>
<keyword evidence="2" id="KW-1185">Reference proteome</keyword>
<sequence>MDAWEFNVNAYKAFEVASLVFGPLCRKGDVTDLGGELNEQDIQARPRYRVIDLGGPAITPSTVLVGLPAVGKLMDCLFRRFGPANPEDMQYVQLGDVYCRSDLTSTAVGKDVGGGNVTVVLPGNVFYCIRDEATVFRLGPSANPTAVMRAAEEFVLSPFRCFASRAS</sequence>
<name>A0ACC3BJQ9_PYRYE</name>
<comment type="caution">
    <text evidence="1">The sequence shown here is derived from an EMBL/GenBank/DDBJ whole genome shotgun (WGS) entry which is preliminary data.</text>
</comment>
<protein>
    <submittedName>
        <fullName evidence="1">Uncharacterized protein</fullName>
    </submittedName>
</protein>
<organism evidence="1 2">
    <name type="scientific">Pyropia yezoensis</name>
    <name type="common">Susabi-nori</name>
    <name type="synonym">Porphyra yezoensis</name>
    <dbReference type="NCBI Taxonomy" id="2788"/>
    <lineage>
        <taxon>Eukaryota</taxon>
        <taxon>Rhodophyta</taxon>
        <taxon>Bangiophyceae</taxon>
        <taxon>Bangiales</taxon>
        <taxon>Bangiaceae</taxon>
        <taxon>Pyropia</taxon>
    </lineage>
</organism>
<evidence type="ECO:0000313" key="2">
    <source>
        <dbReference type="Proteomes" id="UP000798662"/>
    </source>
</evidence>
<gene>
    <name evidence="1" type="ORF">I4F81_000462</name>
</gene>
<dbReference type="EMBL" id="CM020618">
    <property type="protein sequence ID" value="KAK1857848.1"/>
    <property type="molecule type" value="Genomic_DNA"/>
</dbReference>
<dbReference type="Proteomes" id="UP000798662">
    <property type="component" value="Chromosome 1"/>
</dbReference>
<accession>A0ACC3BJQ9</accession>
<proteinExistence type="predicted"/>